<evidence type="ECO:0000313" key="2">
    <source>
        <dbReference type="EMBL" id="EXB23827.1"/>
    </source>
</evidence>
<reference evidence="3" key="1">
    <citation type="submission" date="2013-01" db="EMBL/GenBank/DDBJ databases">
        <title>Draft Genome Sequence of a Mulberry Tree, Morus notabilis C.K. Schneid.</title>
        <authorList>
            <person name="He N."/>
            <person name="Zhao S."/>
        </authorList>
    </citation>
    <scope>NUCLEOTIDE SEQUENCE</scope>
</reference>
<proteinExistence type="predicted"/>
<feature type="compositionally biased region" description="Polar residues" evidence="1">
    <location>
        <begin position="7"/>
        <end position="21"/>
    </location>
</feature>
<name>W9QBX4_9ROSA</name>
<protein>
    <submittedName>
        <fullName evidence="2">Uncharacterized protein</fullName>
    </submittedName>
</protein>
<keyword evidence="3" id="KW-1185">Reference proteome</keyword>
<dbReference type="STRING" id="981085.W9QBX4"/>
<evidence type="ECO:0000313" key="3">
    <source>
        <dbReference type="Proteomes" id="UP000030645"/>
    </source>
</evidence>
<evidence type="ECO:0000256" key="1">
    <source>
        <dbReference type="SAM" id="MobiDB-lite"/>
    </source>
</evidence>
<feature type="compositionally biased region" description="Polar residues" evidence="1">
    <location>
        <begin position="28"/>
        <end position="38"/>
    </location>
</feature>
<feature type="region of interest" description="Disordered" evidence="1">
    <location>
        <begin position="1"/>
        <end position="60"/>
    </location>
</feature>
<sequence>MFASQLHEPQTHQLQEAQNPQDPFFPNLSPNSHQQQHALLSEQGFGHTPLSQTSDMSSDENNVYSEFHRISELFRTAFSK</sequence>
<dbReference type="AlphaFoldDB" id="W9QBX4"/>
<dbReference type="Proteomes" id="UP000030645">
    <property type="component" value="Unassembled WGS sequence"/>
</dbReference>
<dbReference type="EMBL" id="KE343326">
    <property type="protein sequence ID" value="EXB23827.1"/>
    <property type="molecule type" value="Genomic_DNA"/>
</dbReference>
<accession>W9QBX4</accession>
<feature type="compositionally biased region" description="Polar residues" evidence="1">
    <location>
        <begin position="49"/>
        <end position="60"/>
    </location>
</feature>
<gene>
    <name evidence="2" type="ORF">L484_009588</name>
</gene>
<organism evidence="2 3">
    <name type="scientific">Morus notabilis</name>
    <dbReference type="NCBI Taxonomy" id="981085"/>
    <lineage>
        <taxon>Eukaryota</taxon>
        <taxon>Viridiplantae</taxon>
        <taxon>Streptophyta</taxon>
        <taxon>Embryophyta</taxon>
        <taxon>Tracheophyta</taxon>
        <taxon>Spermatophyta</taxon>
        <taxon>Magnoliopsida</taxon>
        <taxon>eudicotyledons</taxon>
        <taxon>Gunneridae</taxon>
        <taxon>Pentapetalae</taxon>
        <taxon>rosids</taxon>
        <taxon>fabids</taxon>
        <taxon>Rosales</taxon>
        <taxon>Moraceae</taxon>
        <taxon>Moreae</taxon>
        <taxon>Morus</taxon>
    </lineage>
</organism>